<dbReference type="CDD" id="cd18809">
    <property type="entry name" value="SF1_C_RecD"/>
    <property type="match status" value="1"/>
</dbReference>
<dbReference type="InterPro" id="IPR050534">
    <property type="entry name" value="Coronavir_polyprotein_1ab"/>
</dbReference>
<dbReference type="Gene3D" id="2.30.30.940">
    <property type="match status" value="1"/>
</dbReference>
<reference evidence="3 4" key="1">
    <citation type="submission" date="2018-11" db="EMBL/GenBank/DDBJ databases">
        <title>Sequencing the genomes of 1000 actinobacteria strains.</title>
        <authorList>
            <person name="Klenk H.-P."/>
        </authorList>
    </citation>
    <scope>NUCLEOTIDE SEQUENCE [LARGE SCALE GENOMIC DNA]</scope>
    <source>
        <strain evidence="3 4">DSM 10546</strain>
    </source>
</reference>
<proteinExistence type="predicted"/>
<dbReference type="Gene3D" id="3.40.50.300">
    <property type="entry name" value="P-loop containing nucleotide triphosphate hydrolases"/>
    <property type="match status" value="2"/>
</dbReference>
<feature type="region of interest" description="Disordered" evidence="1">
    <location>
        <begin position="961"/>
        <end position="986"/>
    </location>
</feature>
<dbReference type="SUPFAM" id="SSF52540">
    <property type="entry name" value="P-loop containing nucleoside triphosphate hydrolases"/>
    <property type="match status" value="2"/>
</dbReference>
<evidence type="ECO:0000313" key="4">
    <source>
        <dbReference type="Proteomes" id="UP000275749"/>
    </source>
</evidence>
<evidence type="ECO:0000313" key="3">
    <source>
        <dbReference type="EMBL" id="ROR55178.1"/>
    </source>
</evidence>
<dbReference type="AlphaFoldDB" id="A0A3N1ZWR7"/>
<dbReference type="RefSeq" id="WP_123576059.1">
    <property type="nucleotide sequence ID" value="NZ_RKHG01000001.1"/>
</dbReference>
<dbReference type="Pfam" id="PF13604">
    <property type="entry name" value="AAA_30"/>
    <property type="match status" value="1"/>
</dbReference>
<dbReference type="Pfam" id="PF08751">
    <property type="entry name" value="TrwC"/>
    <property type="match status" value="1"/>
</dbReference>
<dbReference type="GO" id="GO:0043139">
    <property type="term" value="F:5'-3' DNA helicase activity"/>
    <property type="evidence" value="ECO:0007669"/>
    <property type="project" value="TreeGrafter"/>
</dbReference>
<organism evidence="3 4">
    <name type="scientific">Luteococcus japonicus</name>
    <dbReference type="NCBI Taxonomy" id="33984"/>
    <lineage>
        <taxon>Bacteria</taxon>
        <taxon>Bacillati</taxon>
        <taxon>Actinomycetota</taxon>
        <taxon>Actinomycetes</taxon>
        <taxon>Propionibacteriales</taxon>
        <taxon>Propionibacteriaceae</taxon>
        <taxon>Luteococcus</taxon>
    </lineage>
</organism>
<gene>
    <name evidence="3" type="ORF">EDD41_2436</name>
</gene>
<dbReference type="SUPFAM" id="SSF55464">
    <property type="entry name" value="Origin of replication-binding domain, RBD-like"/>
    <property type="match status" value="1"/>
</dbReference>
<dbReference type="InterPro" id="IPR014862">
    <property type="entry name" value="TrwC"/>
</dbReference>
<name>A0A3N1ZWR7_9ACTN</name>
<protein>
    <submittedName>
        <fullName evidence="3">Conjugative relaxase-like TrwC/TraI family protein</fullName>
    </submittedName>
</protein>
<comment type="caution">
    <text evidence="3">The sequence shown here is derived from an EMBL/GenBank/DDBJ whole genome shotgun (WGS) entry which is preliminary data.</text>
</comment>
<evidence type="ECO:0000256" key="1">
    <source>
        <dbReference type="SAM" id="MobiDB-lite"/>
    </source>
</evidence>
<feature type="domain" description="TrwC relaxase" evidence="2">
    <location>
        <begin position="8"/>
        <end position="410"/>
    </location>
</feature>
<dbReference type="NCBIfam" id="NF041492">
    <property type="entry name" value="MobF"/>
    <property type="match status" value="1"/>
</dbReference>
<sequence>MSMQKLAAGTGYAYLTKQVARQDVAERGHVTLASYYSERGEVPGVWAGSGLAGIDGLAAGDVVTPEQMRALFGAGLHPLAELPSPRFEGEQPTAEQIRDAKKLGQPFRGASVTAFQREVADRLDAATRGRILDRADQAAMLAEIRTQVATEGFIAEHGRQPSELELSARLARELKAPAGVAGFDLTFSPVKSVSALWALADPSTAAIVERAHQAAIGDALRMIEQHALFTRVGKGGAYQVETRGLVAAAFTHRDSRAGDPDLHTHVVVANKVQTRDGRWLALDARVLYKAKVAASETYNTALEAHLQAALPVRFAPRVEGERLANQGKRAVRELIGVSPELVREWSARRRAIEHRTDELAADFQRRHGRVPTSNEQLALAQQANLETRDAKHEPRTLAEQRRMWRTQADQLLGRGGVDAMLSTVLRQPQARSRAFDEQWLHTAARQVVAVMEDHRAVWGPWHVRAEAQRLAREQDVPLARLDDLVEQVIHLSLNTHSVQLRAAEDGAGTALYSSTRILDAEQSLIDRADSFDAPRLPTEVVEAAITASPVALNEGQQALVRELATSGQRLQVALAPAGTGKTTAVTALANAWAAAGGNVLGLAPSAAAAQQLGDHIPGTCDTLAKYRWTLDHLDRPRPEWWEQVDRRTLVIVDEAAMASTPLLADVIGNLTSRGATVRMLGDDQQLAAIGAGGIVRDLAERQQAPRLDQAVRFQNSEEAAAVAKIRQGNPVGLRFHLANGRIHEGAGTLAYTEMIRAWASDRAAGKDSIMLASTRDDVALLNQLAQRQLMGERCRGRLMQFDDGTQIGAGDRIITRRNDRGLALSRSDWVKNGDRWTVDEVRRDGSLVVTSERNGRRTTLPANYAAEHVQLGYATTIHTAQGLTADTSHTLLTGDESRQQLYTAITRGRNENHVHHAVSVPPEAGAAPTAVLAEVLQDVVHRDESLSSAWSLVRSRLVTASPTTRMPPTSHRPSHLEGRCAASPSR</sequence>
<dbReference type="InterPro" id="IPR027417">
    <property type="entry name" value="P-loop_NTPase"/>
</dbReference>
<accession>A0A3N1ZWR7</accession>
<evidence type="ECO:0000259" key="2">
    <source>
        <dbReference type="Pfam" id="PF08751"/>
    </source>
</evidence>
<dbReference type="EMBL" id="RKHG01000001">
    <property type="protein sequence ID" value="ROR55178.1"/>
    <property type="molecule type" value="Genomic_DNA"/>
</dbReference>
<dbReference type="Proteomes" id="UP000275749">
    <property type="component" value="Unassembled WGS sequence"/>
</dbReference>
<dbReference type="PANTHER" id="PTHR43788:SF8">
    <property type="entry name" value="DNA-BINDING PROTEIN SMUBP-2"/>
    <property type="match status" value="1"/>
</dbReference>
<dbReference type="PANTHER" id="PTHR43788">
    <property type="entry name" value="DNA2/NAM7 HELICASE FAMILY MEMBER"/>
    <property type="match status" value="1"/>
</dbReference>